<reference evidence="2 3" key="1">
    <citation type="journal article" date="2016" name="Nat. Commun.">
        <title>Thousands of microbial genomes shed light on interconnected biogeochemical processes in an aquifer system.</title>
        <authorList>
            <person name="Anantharaman K."/>
            <person name="Brown C.T."/>
            <person name="Hug L.A."/>
            <person name="Sharon I."/>
            <person name="Castelle C.J."/>
            <person name="Probst A.J."/>
            <person name="Thomas B.C."/>
            <person name="Singh A."/>
            <person name="Wilkins M.J."/>
            <person name="Karaoz U."/>
            <person name="Brodie E.L."/>
            <person name="Williams K.H."/>
            <person name="Hubbard S.S."/>
            <person name="Banfield J.F."/>
        </authorList>
    </citation>
    <scope>NUCLEOTIDE SEQUENCE [LARGE SCALE GENOMIC DNA]</scope>
</reference>
<sequence length="84" mass="9452">MALIICGKNQMVTQGVLLEQLLGADPNIVLVESDTDPLKIFILETRHQEPIPTINLLGDLPSKRRRKSGKRGKDPYISKLKKFL</sequence>
<gene>
    <name evidence="2" type="ORF">A2442_03855</name>
</gene>
<accession>A0A1F5EJS1</accession>
<evidence type="ECO:0000313" key="3">
    <source>
        <dbReference type="Proteomes" id="UP000179003"/>
    </source>
</evidence>
<dbReference type="EMBL" id="MFAE01000002">
    <property type="protein sequence ID" value="OGD67679.1"/>
    <property type="molecule type" value="Genomic_DNA"/>
</dbReference>
<protein>
    <submittedName>
        <fullName evidence="2">Uncharacterized protein</fullName>
    </submittedName>
</protein>
<organism evidence="2 3">
    <name type="scientific">Candidatus Campbellbacteria bacterium RIFOXYC2_FULL_35_25</name>
    <dbReference type="NCBI Taxonomy" id="1797582"/>
    <lineage>
        <taxon>Bacteria</taxon>
        <taxon>Candidatus Campbelliibacteriota</taxon>
    </lineage>
</organism>
<dbReference type="Proteomes" id="UP000179003">
    <property type="component" value="Unassembled WGS sequence"/>
</dbReference>
<name>A0A1F5EJS1_9BACT</name>
<dbReference type="AlphaFoldDB" id="A0A1F5EJS1"/>
<comment type="caution">
    <text evidence="2">The sequence shown here is derived from an EMBL/GenBank/DDBJ whole genome shotgun (WGS) entry which is preliminary data.</text>
</comment>
<feature type="region of interest" description="Disordered" evidence="1">
    <location>
        <begin position="54"/>
        <end position="74"/>
    </location>
</feature>
<proteinExistence type="predicted"/>
<evidence type="ECO:0000256" key="1">
    <source>
        <dbReference type="SAM" id="MobiDB-lite"/>
    </source>
</evidence>
<evidence type="ECO:0000313" key="2">
    <source>
        <dbReference type="EMBL" id="OGD67679.1"/>
    </source>
</evidence>